<dbReference type="AlphaFoldDB" id="A0AAX2IQK5"/>
<proteinExistence type="predicted"/>
<evidence type="ECO:0000313" key="1">
    <source>
        <dbReference type="EMBL" id="SKB73559.1"/>
    </source>
</evidence>
<keyword evidence="3" id="KW-1185">Reference proteome</keyword>
<protein>
    <submittedName>
        <fullName evidence="2">Uncharacterized protein</fullName>
    </submittedName>
</protein>
<gene>
    <name evidence="2" type="ORF">NCTC11212_03697</name>
    <name evidence="1" type="ORF">SAMN05421800_10761</name>
</gene>
<dbReference type="EMBL" id="UAVR01000019">
    <property type="protein sequence ID" value="SQA92057.1"/>
    <property type="molecule type" value="Genomic_DNA"/>
</dbReference>
<dbReference type="EMBL" id="FUZE01000007">
    <property type="protein sequence ID" value="SKB73559.1"/>
    <property type="molecule type" value="Genomic_DNA"/>
</dbReference>
<evidence type="ECO:0000313" key="2">
    <source>
        <dbReference type="EMBL" id="SQA92057.1"/>
    </source>
</evidence>
<organism evidence="2 4">
    <name type="scientific">Chryseobacterium balustinum</name>
    <dbReference type="NCBI Taxonomy" id="246"/>
    <lineage>
        <taxon>Bacteria</taxon>
        <taxon>Pseudomonadati</taxon>
        <taxon>Bacteroidota</taxon>
        <taxon>Flavobacteriia</taxon>
        <taxon>Flavobacteriales</taxon>
        <taxon>Weeksellaceae</taxon>
        <taxon>Chryseobacterium group</taxon>
        <taxon>Chryseobacterium</taxon>
    </lineage>
</organism>
<reference evidence="1 3" key="1">
    <citation type="submission" date="2017-02" db="EMBL/GenBank/DDBJ databases">
        <authorList>
            <person name="Varghese N."/>
            <person name="Submissions S."/>
        </authorList>
    </citation>
    <scope>NUCLEOTIDE SEQUENCE [LARGE SCALE GENOMIC DNA]</scope>
    <source>
        <strain evidence="1 3">DSM 16775</strain>
    </source>
</reference>
<comment type="caution">
    <text evidence="2">The sequence shown here is derived from an EMBL/GenBank/DDBJ whole genome shotgun (WGS) entry which is preliminary data.</text>
</comment>
<evidence type="ECO:0000313" key="3">
    <source>
        <dbReference type="Proteomes" id="UP000190669"/>
    </source>
</evidence>
<sequence length="139" mass="15432">MNTEDPIMRKKKIRMKKSISVVLMIISLVSFQSCEDVIDQIYENKQEQNAVSPYQGNYTGTYTGDVSGNLIINVSEKGTIEITRNTLNASETYLTGFINASFNTTNKAASGFMLIGNLNSKMGTWEMGGLKGNWTVKKN</sequence>
<name>A0AAX2IQK5_9FLAO</name>
<reference evidence="2 4" key="2">
    <citation type="submission" date="2018-06" db="EMBL/GenBank/DDBJ databases">
        <authorList>
            <consortium name="Pathogen Informatics"/>
            <person name="Doyle S."/>
        </authorList>
    </citation>
    <scope>NUCLEOTIDE SEQUENCE [LARGE SCALE GENOMIC DNA]</scope>
    <source>
        <strain evidence="2 4">NCTC11212</strain>
    </source>
</reference>
<accession>A0AAX2IQK5</accession>
<evidence type="ECO:0000313" key="4">
    <source>
        <dbReference type="Proteomes" id="UP000251937"/>
    </source>
</evidence>
<dbReference type="Proteomes" id="UP000251937">
    <property type="component" value="Unassembled WGS sequence"/>
</dbReference>
<dbReference type="Proteomes" id="UP000190669">
    <property type="component" value="Unassembled WGS sequence"/>
</dbReference>